<protein>
    <submittedName>
        <fullName evidence="2">Uncharacterized protein</fullName>
    </submittedName>
</protein>
<organism evidence="2 3">
    <name type="scientific">Crinalium epipsammum PCC 9333</name>
    <dbReference type="NCBI Taxonomy" id="1173022"/>
    <lineage>
        <taxon>Bacteria</taxon>
        <taxon>Bacillati</taxon>
        <taxon>Cyanobacteriota</taxon>
        <taxon>Cyanophyceae</taxon>
        <taxon>Gomontiellales</taxon>
        <taxon>Gomontiellaceae</taxon>
        <taxon>Crinalium</taxon>
    </lineage>
</organism>
<gene>
    <name evidence="2" type="ORF">Cri9333_4435</name>
</gene>
<keyword evidence="1" id="KW-0472">Membrane</keyword>
<name>K9W4D3_9CYAN</name>
<dbReference type="AlphaFoldDB" id="K9W4D3"/>
<sequence>MRLLSLLAFFCFGLSIIGHFSTYFYLVNIELTPLALFLNIILLVLVIALIVTKLTSSNRNNSTNYMELIPTWIKFVLNGFFIYAIINVLIFFLLVGNTTLETQNGKYFLSHPGSTPQELTVQEYHQQKALRFRGLSGHWMAFFLLQGLYFWYGNSTAVEED</sequence>
<evidence type="ECO:0000313" key="2">
    <source>
        <dbReference type="EMBL" id="AFZ15218.1"/>
    </source>
</evidence>
<feature type="transmembrane region" description="Helical" evidence="1">
    <location>
        <begin position="135"/>
        <end position="152"/>
    </location>
</feature>
<dbReference type="HOGENOM" id="CLU_1640935_0_0_3"/>
<keyword evidence="1" id="KW-0812">Transmembrane</keyword>
<feature type="transmembrane region" description="Helical" evidence="1">
    <location>
        <begin position="75"/>
        <end position="95"/>
    </location>
</feature>
<feature type="transmembrane region" description="Helical" evidence="1">
    <location>
        <begin position="34"/>
        <end position="54"/>
    </location>
</feature>
<dbReference type="EMBL" id="CP003620">
    <property type="protein sequence ID" value="AFZ15218.1"/>
    <property type="molecule type" value="Genomic_DNA"/>
</dbReference>
<keyword evidence="1" id="KW-1133">Transmembrane helix</keyword>
<accession>K9W4D3</accession>
<dbReference type="STRING" id="1173022.Cri9333_4435"/>
<proteinExistence type="predicted"/>
<evidence type="ECO:0000313" key="3">
    <source>
        <dbReference type="Proteomes" id="UP000010472"/>
    </source>
</evidence>
<reference evidence="2 3" key="1">
    <citation type="submission" date="2012-06" db="EMBL/GenBank/DDBJ databases">
        <title>Finished chromosome of genome of Crinalium epipsammum PCC 9333.</title>
        <authorList>
            <consortium name="US DOE Joint Genome Institute"/>
            <person name="Gugger M."/>
            <person name="Coursin T."/>
            <person name="Rippka R."/>
            <person name="Tandeau De Marsac N."/>
            <person name="Huntemann M."/>
            <person name="Wei C.-L."/>
            <person name="Han J."/>
            <person name="Detter J.C."/>
            <person name="Han C."/>
            <person name="Tapia R."/>
            <person name="Davenport K."/>
            <person name="Daligault H."/>
            <person name="Erkkila T."/>
            <person name="Gu W."/>
            <person name="Munk A.C.C."/>
            <person name="Teshima H."/>
            <person name="Xu Y."/>
            <person name="Chain P."/>
            <person name="Chen A."/>
            <person name="Krypides N."/>
            <person name="Mavromatis K."/>
            <person name="Markowitz V."/>
            <person name="Szeto E."/>
            <person name="Ivanova N."/>
            <person name="Mikhailova N."/>
            <person name="Ovchinnikova G."/>
            <person name="Pagani I."/>
            <person name="Pati A."/>
            <person name="Goodwin L."/>
            <person name="Peters L."/>
            <person name="Pitluck S."/>
            <person name="Woyke T."/>
            <person name="Kerfeld C."/>
        </authorList>
    </citation>
    <scope>NUCLEOTIDE SEQUENCE [LARGE SCALE GENOMIC DNA]</scope>
    <source>
        <strain evidence="2 3">PCC 9333</strain>
    </source>
</reference>
<dbReference type="KEGG" id="cep:Cri9333_4435"/>
<dbReference type="Proteomes" id="UP000010472">
    <property type="component" value="Chromosome"/>
</dbReference>
<evidence type="ECO:0000256" key="1">
    <source>
        <dbReference type="SAM" id="Phobius"/>
    </source>
</evidence>
<keyword evidence="3" id="KW-1185">Reference proteome</keyword>